<dbReference type="Proteomes" id="UP001378592">
    <property type="component" value="Unassembled WGS sequence"/>
</dbReference>
<dbReference type="PANTHER" id="PTHR10353">
    <property type="entry name" value="GLYCOSYL HYDROLASE"/>
    <property type="match status" value="1"/>
</dbReference>
<proteinExistence type="inferred from homology"/>
<dbReference type="GO" id="GO:0005975">
    <property type="term" value="P:carbohydrate metabolic process"/>
    <property type="evidence" value="ECO:0007669"/>
    <property type="project" value="InterPro"/>
</dbReference>
<dbReference type="PROSITE" id="PS00653">
    <property type="entry name" value="GLYCOSYL_HYDROL_F1_2"/>
    <property type="match status" value="1"/>
</dbReference>
<evidence type="ECO:0000256" key="7">
    <source>
        <dbReference type="SAM" id="MobiDB-lite"/>
    </source>
</evidence>
<dbReference type="InterPro" id="IPR033132">
    <property type="entry name" value="GH_1_N_CS"/>
</dbReference>
<evidence type="ECO:0000313" key="9">
    <source>
        <dbReference type="EMBL" id="KAK7789829.1"/>
    </source>
</evidence>
<dbReference type="Pfam" id="PF00232">
    <property type="entry name" value="Glyco_hydro_1"/>
    <property type="match status" value="1"/>
</dbReference>
<comment type="similarity">
    <text evidence="1 6">Belongs to the glycosyl hydrolase 1 family.</text>
</comment>
<dbReference type="FunFam" id="3.20.20.80:FF:000013">
    <property type="entry name" value="lactase-phlorizin hydrolase"/>
    <property type="match status" value="1"/>
</dbReference>
<dbReference type="Gene3D" id="3.20.20.80">
    <property type="entry name" value="Glycosidases"/>
    <property type="match status" value="1"/>
</dbReference>
<gene>
    <name evidence="9" type="ORF">R5R35_007360</name>
</gene>
<keyword evidence="5" id="KW-0326">Glycosidase</keyword>
<accession>A0AAN9YYN5</accession>
<evidence type="ECO:0000256" key="6">
    <source>
        <dbReference type="RuleBase" id="RU003690"/>
    </source>
</evidence>
<reference evidence="9 10" key="1">
    <citation type="submission" date="2024-03" db="EMBL/GenBank/DDBJ databases">
        <title>The genome assembly and annotation of the cricket Gryllus longicercus Weissman &amp; Gray.</title>
        <authorList>
            <person name="Szrajer S."/>
            <person name="Gray D."/>
            <person name="Ylla G."/>
        </authorList>
    </citation>
    <scope>NUCLEOTIDE SEQUENCE [LARGE SCALE GENOMIC DNA]</scope>
    <source>
        <strain evidence="9">DAG 2021-001</strain>
        <tissue evidence="9">Whole body minus gut</tissue>
    </source>
</reference>
<evidence type="ECO:0000256" key="1">
    <source>
        <dbReference type="ARBA" id="ARBA00010838"/>
    </source>
</evidence>
<keyword evidence="10" id="KW-1185">Reference proteome</keyword>
<evidence type="ECO:0000256" key="4">
    <source>
        <dbReference type="ARBA" id="ARBA00023180"/>
    </source>
</evidence>
<dbReference type="EMBL" id="JAZDUA010000703">
    <property type="protein sequence ID" value="KAK7789829.1"/>
    <property type="molecule type" value="Genomic_DNA"/>
</dbReference>
<keyword evidence="4" id="KW-0325">Glycoprotein</keyword>
<feature type="signal peptide" evidence="8">
    <location>
        <begin position="1"/>
        <end position="25"/>
    </location>
</feature>
<dbReference type="SUPFAM" id="SSF51445">
    <property type="entry name" value="(Trans)glycosidases"/>
    <property type="match status" value="1"/>
</dbReference>
<evidence type="ECO:0000313" key="10">
    <source>
        <dbReference type="Proteomes" id="UP001378592"/>
    </source>
</evidence>
<sequence length="515" mass="58462">MATAKSHLLLVWLLLAATATPAVVGEKGRDDGDGENVKRTFPAGFMFGTATAAYQVEGAWNEDGKGENIWDHMVHEHPEYIRDNATGDIADDSYHKYEEDVRLLAELGSDFYRFSISWARILPKGDLSQINQLGLNYYDNLINELLDKGIEPLVTMYHWDLPQALQELGGWPNPILVDYFEDYARLLIESYGDRVKHWITFNEPLEFTMGYAKEAYMPPSINKPGVGDYLATHTVLLAHARVYHMYDTEYRPTQQGNISITLNTDWVEPASDSPEDIAAQDRMLQFNFGWFAHPIFSEEGDYPQVMRERVAANSEAEGLPRSRLPTFTPEEVAFIRGSSDFLGLNHYTTSIATSGEEGPNPSRDRDRGSVGCQDPTWPTSASSWLKVAPWGFRKLLNWLHKEYNGVTIMVTENGFSDSGELNDAGRENYYKTYINALWEAIMIDGVNVFAYAAWSALDNFEWTRGYAERFGIYHVNYDDPNLTRTPKSSAQLLKSIFTEKMVEKVETPSEYSRSC</sequence>
<comment type="subunit">
    <text evidence="2">Homodimer.</text>
</comment>
<keyword evidence="3" id="KW-0378">Hydrolase</keyword>
<name>A0AAN9YYN5_9ORTH</name>
<dbReference type="PANTHER" id="PTHR10353:SF36">
    <property type="entry name" value="LP05116P"/>
    <property type="match status" value="1"/>
</dbReference>
<feature type="chain" id="PRO_5042827030" description="Beta-glucosidase" evidence="8">
    <location>
        <begin position="26"/>
        <end position="515"/>
    </location>
</feature>
<keyword evidence="8" id="KW-0732">Signal</keyword>
<dbReference type="InterPro" id="IPR001360">
    <property type="entry name" value="Glyco_hydro_1"/>
</dbReference>
<dbReference type="PRINTS" id="PR00131">
    <property type="entry name" value="GLHYDRLASE1"/>
</dbReference>
<evidence type="ECO:0008006" key="11">
    <source>
        <dbReference type="Google" id="ProtNLM"/>
    </source>
</evidence>
<dbReference type="GO" id="GO:0008422">
    <property type="term" value="F:beta-glucosidase activity"/>
    <property type="evidence" value="ECO:0007669"/>
    <property type="project" value="TreeGrafter"/>
</dbReference>
<evidence type="ECO:0000256" key="3">
    <source>
        <dbReference type="ARBA" id="ARBA00022801"/>
    </source>
</evidence>
<organism evidence="9 10">
    <name type="scientific">Gryllus longicercus</name>
    <dbReference type="NCBI Taxonomy" id="2509291"/>
    <lineage>
        <taxon>Eukaryota</taxon>
        <taxon>Metazoa</taxon>
        <taxon>Ecdysozoa</taxon>
        <taxon>Arthropoda</taxon>
        <taxon>Hexapoda</taxon>
        <taxon>Insecta</taxon>
        <taxon>Pterygota</taxon>
        <taxon>Neoptera</taxon>
        <taxon>Polyneoptera</taxon>
        <taxon>Orthoptera</taxon>
        <taxon>Ensifera</taxon>
        <taxon>Gryllidea</taxon>
        <taxon>Grylloidea</taxon>
        <taxon>Gryllidae</taxon>
        <taxon>Gryllinae</taxon>
        <taxon>Gryllus</taxon>
    </lineage>
</organism>
<feature type="region of interest" description="Disordered" evidence="7">
    <location>
        <begin position="350"/>
        <end position="375"/>
    </location>
</feature>
<dbReference type="AlphaFoldDB" id="A0AAN9YYN5"/>
<evidence type="ECO:0000256" key="5">
    <source>
        <dbReference type="ARBA" id="ARBA00023295"/>
    </source>
</evidence>
<comment type="caution">
    <text evidence="9">The sequence shown here is derived from an EMBL/GenBank/DDBJ whole genome shotgun (WGS) entry which is preliminary data.</text>
</comment>
<dbReference type="InterPro" id="IPR017853">
    <property type="entry name" value="GH"/>
</dbReference>
<evidence type="ECO:0000256" key="8">
    <source>
        <dbReference type="SAM" id="SignalP"/>
    </source>
</evidence>
<evidence type="ECO:0000256" key="2">
    <source>
        <dbReference type="ARBA" id="ARBA00011738"/>
    </source>
</evidence>
<protein>
    <recommendedName>
        <fullName evidence="11">Beta-glucosidase</fullName>
    </recommendedName>
</protein>